<reference evidence="3" key="1">
    <citation type="submission" date="2021-01" db="EMBL/GenBank/DDBJ databases">
        <authorList>
            <person name="Corre E."/>
            <person name="Pelletier E."/>
            <person name="Niang G."/>
            <person name="Scheremetjew M."/>
            <person name="Finn R."/>
            <person name="Kale V."/>
            <person name="Holt S."/>
            <person name="Cochrane G."/>
            <person name="Meng A."/>
            <person name="Brown T."/>
            <person name="Cohen L."/>
        </authorList>
    </citation>
    <scope>NUCLEOTIDE SEQUENCE</scope>
    <source>
        <strain evidence="3">Isolate 1302-5</strain>
    </source>
</reference>
<proteinExistence type="predicted"/>
<organism evidence="3">
    <name type="scientific">Odontella aurita</name>
    <dbReference type="NCBI Taxonomy" id="265563"/>
    <lineage>
        <taxon>Eukaryota</taxon>
        <taxon>Sar</taxon>
        <taxon>Stramenopiles</taxon>
        <taxon>Ochrophyta</taxon>
        <taxon>Bacillariophyta</taxon>
        <taxon>Mediophyceae</taxon>
        <taxon>Biddulphiophycidae</taxon>
        <taxon>Eupodiscales</taxon>
        <taxon>Odontellaceae</taxon>
        <taxon>Odontella</taxon>
    </lineage>
</organism>
<evidence type="ECO:0000313" key="3">
    <source>
        <dbReference type="EMBL" id="CAE2267457.1"/>
    </source>
</evidence>
<gene>
    <name evidence="2" type="ORF">OAUR00152_LOCUS29788</name>
    <name evidence="3" type="ORF">OAUR00152_LOCUS29789</name>
</gene>
<dbReference type="SUPFAM" id="SSF50370">
    <property type="entry name" value="Ricin B-like lectins"/>
    <property type="match status" value="1"/>
</dbReference>
<name>A0A6U6HQ55_9STRA</name>
<sequence length="315" mass="35547">MNTFSVLCLSFGLATLLAASLAHTYSSSSVHDEKNELRFNHDKVIKEYRRRRLERMLPNIGELRQQYFEYHNRSLEDEEIEHALRVAEQKPGNSWDELFRPKIDDAMKRRKVIGAQNQTSISRRRSLQTIRQEQGFLITALSPGLVDATQPVWCAAIRKITNNGKVREGILTLKNCEATPEAEIAVEYTTDFNIQWHAATAAATGNNIFAREYCIGVGRASPSARLRTEVCDLANANQIWGILAADATWRLDPTDFCATARTGKNRGAKGGGKIVLKKCGNARFSQNQDWLYCFRGALCTFIGEFLECDFQSECE</sequence>
<evidence type="ECO:0000313" key="2">
    <source>
        <dbReference type="EMBL" id="CAE2267456.1"/>
    </source>
</evidence>
<keyword evidence="1" id="KW-0732">Signal</keyword>
<feature type="chain" id="PRO_5036394033" evidence="1">
    <location>
        <begin position="23"/>
        <end position="315"/>
    </location>
</feature>
<protein>
    <submittedName>
        <fullName evidence="3">Uncharacterized protein</fullName>
    </submittedName>
</protein>
<dbReference type="EMBL" id="HBKQ01043233">
    <property type="protein sequence ID" value="CAE2267456.1"/>
    <property type="molecule type" value="Transcribed_RNA"/>
</dbReference>
<dbReference type="PROSITE" id="PS50231">
    <property type="entry name" value="RICIN_B_LECTIN"/>
    <property type="match status" value="1"/>
</dbReference>
<accession>A0A6U6HQ55</accession>
<feature type="signal peptide" evidence="1">
    <location>
        <begin position="1"/>
        <end position="22"/>
    </location>
</feature>
<evidence type="ECO:0000256" key="1">
    <source>
        <dbReference type="SAM" id="SignalP"/>
    </source>
</evidence>
<dbReference type="InterPro" id="IPR035992">
    <property type="entry name" value="Ricin_B-like_lectins"/>
</dbReference>
<dbReference type="AlphaFoldDB" id="A0A6U6HQ55"/>
<dbReference type="EMBL" id="HBKQ01043234">
    <property type="protein sequence ID" value="CAE2267457.1"/>
    <property type="molecule type" value="Transcribed_RNA"/>
</dbReference>
<dbReference type="Gene3D" id="2.80.10.50">
    <property type="match status" value="1"/>
</dbReference>